<keyword evidence="2" id="KW-1185">Reference proteome</keyword>
<gene>
    <name evidence="1" type="ORF">ACFQZM_00380</name>
</gene>
<evidence type="ECO:0008006" key="3">
    <source>
        <dbReference type="Google" id="ProtNLM"/>
    </source>
</evidence>
<dbReference type="RefSeq" id="WP_131757041.1">
    <property type="nucleotide sequence ID" value="NZ_CAACUY010000024.1"/>
</dbReference>
<sequence>MTSSPRSISTPFGREHFARGYVAGLKKVRAEATAQHVLEVLKIRGVHILDDARAYINACTDQAEFDSLLNHALIAISTDALLGWAEPYVTEVPVDRS</sequence>
<dbReference type="EMBL" id="JBHTGP010000001">
    <property type="protein sequence ID" value="MFD0682936.1"/>
    <property type="molecule type" value="Genomic_DNA"/>
</dbReference>
<organism evidence="1 2">
    <name type="scientific">Actinomadura fibrosa</name>
    <dbReference type="NCBI Taxonomy" id="111802"/>
    <lineage>
        <taxon>Bacteria</taxon>
        <taxon>Bacillati</taxon>
        <taxon>Actinomycetota</taxon>
        <taxon>Actinomycetes</taxon>
        <taxon>Streptosporangiales</taxon>
        <taxon>Thermomonosporaceae</taxon>
        <taxon>Actinomadura</taxon>
    </lineage>
</organism>
<dbReference type="Proteomes" id="UP001597063">
    <property type="component" value="Unassembled WGS sequence"/>
</dbReference>
<proteinExistence type="predicted"/>
<comment type="caution">
    <text evidence="1">The sequence shown here is derived from an EMBL/GenBank/DDBJ whole genome shotgun (WGS) entry which is preliminary data.</text>
</comment>
<protein>
    <recommendedName>
        <fullName evidence="3">Transposase</fullName>
    </recommendedName>
</protein>
<evidence type="ECO:0000313" key="1">
    <source>
        <dbReference type="EMBL" id="MFD0682936.1"/>
    </source>
</evidence>
<evidence type="ECO:0000313" key="2">
    <source>
        <dbReference type="Proteomes" id="UP001597063"/>
    </source>
</evidence>
<name>A0ABW2X9C8_9ACTN</name>
<accession>A0ABW2X9C8</accession>
<reference evidence="2" key="1">
    <citation type="journal article" date="2019" name="Int. J. Syst. Evol. Microbiol.">
        <title>The Global Catalogue of Microorganisms (GCM) 10K type strain sequencing project: providing services to taxonomists for standard genome sequencing and annotation.</title>
        <authorList>
            <consortium name="The Broad Institute Genomics Platform"/>
            <consortium name="The Broad Institute Genome Sequencing Center for Infectious Disease"/>
            <person name="Wu L."/>
            <person name="Ma J."/>
        </authorList>
    </citation>
    <scope>NUCLEOTIDE SEQUENCE [LARGE SCALE GENOMIC DNA]</scope>
    <source>
        <strain evidence="2">JCM 9371</strain>
    </source>
</reference>